<feature type="compositionally biased region" description="Acidic residues" evidence="1">
    <location>
        <begin position="8"/>
        <end position="18"/>
    </location>
</feature>
<name>A0A8X7BQ11_9ARAC</name>
<accession>A0A8X7BQ11</accession>
<gene>
    <name evidence="2" type="ORF">TNIN_203601</name>
</gene>
<comment type="caution">
    <text evidence="2">The sequence shown here is derived from an EMBL/GenBank/DDBJ whole genome shotgun (WGS) entry which is preliminary data.</text>
</comment>
<proteinExistence type="predicted"/>
<sequence length="59" mass="6591">MEHLAPQEVEEILATDDDDRSKGNGPPFTFLIDPNASYIIKQFFNVEQGPSTIPVSENQ</sequence>
<evidence type="ECO:0000313" key="3">
    <source>
        <dbReference type="Proteomes" id="UP000886998"/>
    </source>
</evidence>
<dbReference type="Proteomes" id="UP000886998">
    <property type="component" value="Unassembled WGS sequence"/>
</dbReference>
<feature type="region of interest" description="Disordered" evidence="1">
    <location>
        <begin position="1"/>
        <end position="28"/>
    </location>
</feature>
<dbReference type="AlphaFoldDB" id="A0A8X7BQ11"/>
<organism evidence="2 3">
    <name type="scientific">Trichonephila inaurata madagascariensis</name>
    <dbReference type="NCBI Taxonomy" id="2747483"/>
    <lineage>
        <taxon>Eukaryota</taxon>
        <taxon>Metazoa</taxon>
        <taxon>Ecdysozoa</taxon>
        <taxon>Arthropoda</taxon>
        <taxon>Chelicerata</taxon>
        <taxon>Arachnida</taxon>
        <taxon>Araneae</taxon>
        <taxon>Araneomorphae</taxon>
        <taxon>Entelegynae</taxon>
        <taxon>Araneoidea</taxon>
        <taxon>Nephilidae</taxon>
        <taxon>Trichonephila</taxon>
        <taxon>Trichonephila inaurata</taxon>
    </lineage>
</organism>
<feature type="non-terminal residue" evidence="2">
    <location>
        <position position="1"/>
    </location>
</feature>
<dbReference type="OrthoDB" id="6472293at2759"/>
<reference evidence="2" key="1">
    <citation type="submission" date="2020-08" db="EMBL/GenBank/DDBJ databases">
        <title>Multicomponent nature underlies the extraordinary mechanical properties of spider dragline silk.</title>
        <authorList>
            <person name="Kono N."/>
            <person name="Nakamura H."/>
            <person name="Mori M."/>
            <person name="Yoshida Y."/>
            <person name="Ohtoshi R."/>
            <person name="Malay A.D."/>
            <person name="Moran D.A.P."/>
            <person name="Tomita M."/>
            <person name="Numata K."/>
            <person name="Arakawa K."/>
        </authorList>
    </citation>
    <scope>NUCLEOTIDE SEQUENCE</scope>
</reference>
<evidence type="ECO:0000256" key="1">
    <source>
        <dbReference type="SAM" id="MobiDB-lite"/>
    </source>
</evidence>
<keyword evidence="3" id="KW-1185">Reference proteome</keyword>
<dbReference type="EMBL" id="BMAV01001217">
    <property type="protein sequence ID" value="GFY39123.1"/>
    <property type="molecule type" value="Genomic_DNA"/>
</dbReference>
<evidence type="ECO:0000313" key="2">
    <source>
        <dbReference type="EMBL" id="GFY39123.1"/>
    </source>
</evidence>
<protein>
    <submittedName>
        <fullName evidence="2">Uncharacterized protein</fullName>
    </submittedName>
</protein>